<sequence>MDSKDICDMEEFKDDPECKKSKCGLWENIFWSIVLVAVAFFISCWSSLLHRILDKIFGERRTDLQLGCLAAGSLVVVLILGCYFEVDLEY</sequence>
<feature type="transmembrane region" description="Helical" evidence="1">
    <location>
        <begin position="64"/>
        <end position="86"/>
    </location>
</feature>
<accession>A0A6C0JS14</accession>
<keyword evidence="1" id="KW-0472">Membrane</keyword>
<dbReference type="AlphaFoldDB" id="A0A6C0JS14"/>
<dbReference type="EMBL" id="MN740696">
    <property type="protein sequence ID" value="QHU08359.1"/>
    <property type="molecule type" value="Genomic_DNA"/>
</dbReference>
<keyword evidence="1" id="KW-0812">Transmembrane</keyword>
<name>A0A6C0JS14_9ZZZZ</name>
<keyword evidence="1" id="KW-1133">Transmembrane helix</keyword>
<proteinExistence type="predicted"/>
<evidence type="ECO:0000313" key="2">
    <source>
        <dbReference type="EMBL" id="QHU08359.1"/>
    </source>
</evidence>
<protein>
    <submittedName>
        <fullName evidence="2">Uncharacterized protein</fullName>
    </submittedName>
</protein>
<evidence type="ECO:0000256" key="1">
    <source>
        <dbReference type="SAM" id="Phobius"/>
    </source>
</evidence>
<reference evidence="2" key="1">
    <citation type="journal article" date="2020" name="Nature">
        <title>Giant virus diversity and host interactions through global metagenomics.</title>
        <authorList>
            <person name="Schulz F."/>
            <person name="Roux S."/>
            <person name="Paez-Espino D."/>
            <person name="Jungbluth S."/>
            <person name="Walsh D.A."/>
            <person name="Denef V.J."/>
            <person name="McMahon K.D."/>
            <person name="Konstantinidis K.T."/>
            <person name="Eloe-Fadrosh E.A."/>
            <person name="Kyrpides N.C."/>
            <person name="Woyke T."/>
        </authorList>
    </citation>
    <scope>NUCLEOTIDE SEQUENCE</scope>
    <source>
        <strain evidence="2">GVMAG-S-1062768-28</strain>
    </source>
</reference>
<organism evidence="2">
    <name type="scientific">viral metagenome</name>
    <dbReference type="NCBI Taxonomy" id="1070528"/>
    <lineage>
        <taxon>unclassified sequences</taxon>
        <taxon>metagenomes</taxon>
        <taxon>organismal metagenomes</taxon>
    </lineage>
</organism>
<feature type="transmembrane region" description="Helical" evidence="1">
    <location>
        <begin position="29"/>
        <end position="52"/>
    </location>
</feature>